<dbReference type="KEGG" id="rlc:K227x_03010"/>
<name>A0A517NFD1_9BACT</name>
<dbReference type="Pfam" id="PF14706">
    <property type="entry name" value="Tnp_DNA_bind"/>
    <property type="match status" value="1"/>
</dbReference>
<keyword evidence="11" id="KW-1185">Reference proteome</keyword>
<reference evidence="8 11" key="1">
    <citation type="submission" date="2019-02" db="EMBL/GenBank/DDBJ databases">
        <title>Deep-cultivation of Planctomycetes and their phenomic and genomic characterization uncovers novel biology.</title>
        <authorList>
            <person name="Wiegand S."/>
            <person name="Jogler M."/>
            <person name="Boedeker C."/>
            <person name="Pinto D."/>
            <person name="Vollmers J."/>
            <person name="Rivas-Marin E."/>
            <person name="Kohn T."/>
            <person name="Peeters S.H."/>
            <person name="Heuer A."/>
            <person name="Rast P."/>
            <person name="Oberbeckmann S."/>
            <person name="Bunk B."/>
            <person name="Jeske O."/>
            <person name="Meyerdierks A."/>
            <person name="Storesund J.E."/>
            <person name="Kallscheuer N."/>
            <person name="Luecker S."/>
            <person name="Lage O.M."/>
            <person name="Pohl T."/>
            <person name="Merkel B.J."/>
            <person name="Hornburger P."/>
            <person name="Mueller R.-W."/>
            <person name="Bruemmer F."/>
            <person name="Labrenz M."/>
            <person name="Spormann A.M."/>
            <person name="Op den Camp H."/>
            <person name="Overmann J."/>
            <person name="Amann R."/>
            <person name="Jetten M.S.M."/>
            <person name="Mascher T."/>
            <person name="Medema M.H."/>
            <person name="Devos D.P."/>
            <person name="Kaster A.-K."/>
            <person name="Ovreas L."/>
            <person name="Rohde M."/>
            <person name="Galperin M.Y."/>
            <person name="Jogler C."/>
        </authorList>
    </citation>
    <scope>NUCLEOTIDE SEQUENCE [LARGE SCALE GENOMIC DNA]</scope>
    <source>
        <strain evidence="8 11">K22_7</strain>
    </source>
</reference>
<dbReference type="SUPFAM" id="SSF53098">
    <property type="entry name" value="Ribonuclease H-like"/>
    <property type="match status" value="1"/>
</dbReference>
<dbReference type="EMBL" id="CP036525">
    <property type="protein sequence ID" value="QDT05827.1"/>
    <property type="molecule type" value="Genomic_DNA"/>
</dbReference>
<organism evidence="8 11">
    <name type="scientific">Rubripirellula lacrimiformis</name>
    <dbReference type="NCBI Taxonomy" id="1930273"/>
    <lineage>
        <taxon>Bacteria</taxon>
        <taxon>Pseudomonadati</taxon>
        <taxon>Planctomycetota</taxon>
        <taxon>Planctomycetia</taxon>
        <taxon>Pirellulales</taxon>
        <taxon>Pirellulaceae</taxon>
        <taxon>Rubripirellula</taxon>
    </lineage>
</organism>
<dbReference type="Pfam" id="PF01609">
    <property type="entry name" value="DDE_Tnp_1"/>
    <property type="match status" value="1"/>
</dbReference>
<dbReference type="RefSeq" id="WP_145167733.1">
    <property type="nucleotide sequence ID" value="NZ_CP036525.1"/>
</dbReference>
<accession>A0A517NFD1</accession>
<dbReference type="GO" id="GO:0004803">
    <property type="term" value="F:transposase activity"/>
    <property type="evidence" value="ECO:0007669"/>
    <property type="project" value="InterPro"/>
</dbReference>
<feature type="domain" description="Transposase Tn5-like N-terminal" evidence="3">
    <location>
        <begin position="4"/>
        <end position="60"/>
    </location>
</feature>
<dbReference type="PANTHER" id="PTHR37319">
    <property type="entry name" value="TRANSPOSASE"/>
    <property type="match status" value="1"/>
</dbReference>
<evidence type="ECO:0000313" key="10">
    <source>
        <dbReference type="EMBL" id="QDT07153.1"/>
    </source>
</evidence>
<dbReference type="KEGG" id="rlc:K227x_55780"/>
<dbReference type="Pfam" id="PF02281">
    <property type="entry name" value="Dimer_Tnp_Tn5"/>
    <property type="match status" value="1"/>
</dbReference>
<dbReference type="InterPro" id="IPR038215">
    <property type="entry name" value="TN5-like_N_sf"/>
</dbReference>
<dbReference type="InterPro" id="IPR002559">
    <property type="entry name" value="Transposase_11"/>
</dbReference>
<evidence type="ECO:0000313" key="7">
    <source>
        <dbReference type="EMBL" id="QDT03743.1"/>
    </source>
</evidence>
<dbReference type="InterPro" id="IPR054836">
    <property type="entry name" value="Tn5_transposase"/>
</dbReference>
<dbReference type="InterPro" id="IPR014737">
    <property type="entry name" value="Transposase_Tn5-like_C"/>
</dbReference>
<evidence type="ECO:0000259" key="2">
    <source>
        <dbReference type="Pfam" id="PF02281"/>
    </source>
</evidence>
<dbReference type="GO" id="GO:0003677">
    <property type="term" value="F:DNA binding"/>
    <property type="evidence" value="ECO:0007669"/>
    <property type="project" value="InterPro"/>
</dbReference>
<evidence type="ECO:0000259" key="3">
    <source>
        <dbReference type="Pfam" id="PF14706"/>
    </source>
</evidence>
<dbReference type="NCBIfam" id="NF033590">
    <property type="entry name" value="transpos_IS4_3"/>
    <property type="match status" value="1"/>
</dbReference>
<keyword evidence="8" id="KW-0378">Hydrolase</keyword>
<dbReference type="EC" id="3.1.-.-" evidence="8"/>
<dbReference type="EMBL" id="CP036525">
    <property type="protein sequence ID" value="QDT06462.1"/>
    <property type="molecule type" value="Genomic_DNA"/>
</dbReference>
<dbReference type="PANTHER" id="PTHR37319:SF1">
    <property type="entry name" value="TRANSPOSASE TN5 DIMERISATION DOMAIN-CONTAINING PROTEIN"/>
    <property type="match status" value="1"/>
</dbReference>
<evidence type="ECO:0000259" key="1">
    <source>
        <dbReference type="Pfam" id="PF01609"/>
    </source>
</evidence>
<dbReference type="EMBL" id="CP036525">
    <property type="protein sequence ID" value="QDT02409.1"/>
    <property type="molecule type" value="Genomic_DNA"/>
</dbReference>
<dbReference type="KEGG" id="rlc:K227x_07850"/>
<dbReference type="AlphaFoldDB" id="A0A517NFD1"/>
<dbReference type="KEGG" id="rlc:K227x_12420"/>
<evidence type="ECO:0000313" key="8">
    <source>
        <dbReference type="EMBL" id="QDT05827.1"/>
    </source>
</evidence>
<dbReference type="InterPro" id="IPR047768">
    <property type="entry name" value="Tn5p-like"/>
</dbReference>
<evidence type="ECO:0000313" key="6">
    <source>
        <dbReference type="EMBL" id="QDT02863.1"/>
    </source>
</evidence>
<dbReference type="InterPro" id="IPR014735">
    <property type="entry name" value="Transposase_Tn5-like_N"/>
</dbReference>
<dbReference type="EMBL" id="CP036525">
    <property type="protein sequence ID" value="QDT02863.1"/>
    <property type="molecule type" value="Genomic_DNA"/>
</dbReference>
<evidence type="ECO:0000313" key="11">
    <source>
        <dbReference type="Proteomes" id="UP000318538"/>
    </source>
</evidence>
<dbReference type="Proteomes" id="UP000318538">
    <property type="component" value="Chromosome"/>
</dbReference>
<evidence type="ECO:0000313" key="5">
    <source>
        <dbReference type="EMBL" id="QDT02409.1"/>
    </source>
</evidence>
<dbReference type="EMBL" id="CP036525">
    <property type="protein sequence ID" value="QDT07153.1"/>
    <property type="molecule type" value="Genomic_DNA"/>
</dbReference>
<dbReference type="OrthoDB" id="282824at2"/>
<evidence type="ECO:0000313" key="4">
    <source>
        <dbReference type="EMBL" id="QDT01931.1"/>
    </source>
</evidence>
<dbReference type="KEGG" id="rlc:K227x_48720"/>
<dbReference type="InterPro" id="IPR012337">
    <property type="entry name" value="RNaseH-like_sf"/>
</dbReference>
<protein>
    <submittedName>
        <fullName evidence="8">Transposase for transposon Tn5</fullName>
        <ecNumber evidence="8">3.1.-.-</ecNumber>
    </submittedName>
</protein>
<dbReference type="InterPro" id="IPR003201">
    <property type="entry name" value="Transposase_Tn5"/>
</dbReference>
<dbReference type="EMBL" id="CP036525">
    <property type="protein sequence ID" value="QDT01931.1"/>
    <property type="molecule type" value="Genomic_DNA"/>
</dbReference>
<sequence>MCPGWIEEETRTLDLGDKRRSKRFRRILEQFDQVAPSTPAACGEVADLTATYRLFNTPSVNWMAILQPHNQATMERSAKYDVVVLAQDTTVCDLTKPSRQVVGAGPLEDVKKRGFFLHPLYAVTLDGLVLGCVDQLIWTRDSIRQNVGKAQRDREIRTMAFEEKESARWLELMQSGEQIALANPQTHYIGVSDSESDIYELLIQNNDLAENYDFVIRGCQDRRVYLGSAEQPKVLSEAIAEVPFSHEFEVSVSPRKSLISGESRKRRSNRDGRTATISVRAKTVQVHGPQRPGGKVARVELQVVEAVELDPPVGCEPIHWVLFTSLAVTSLAQIELVLSAYCRRWDIEVFFKTLKSGMRIEKLKYQSIDAYLNAVAALMITAFRVEQLKSASRVTPEASCGAIYDATFWQAVMTVVEGGVLHSDTPPTLKDFCRVIAKLGGYVDQHGQGPPGSTTIWRGLLKAHAYHEAYLAIKGLK</sequence>
<feature type="domain" description="Transposase Tn5 dimerisation" evidence="2">
    <location>
        <begin position="381"/>
        <end position="466"/>
    </location>
</feature>
<gene>
    <name evidence="8" type="primary">tnpA_5</name>
    <name evidence="4" type="synonym">tnpA_1</name>
    <name evidence="5" type="synonym">tnpA_2</name>
    <name evidence="6" type="synonym">tnpA_3</name>
    <name evidence="7" type="synonym">tnpA_4</name>
    <name evidence="9" type="synonym">tnpA_6</name>
    <name evidence="10" type="synonym">tnpA_7</name>
    <name evidence="4" type="ORF">K227x_03010</name>
    <name evidence="5" type="ORF">K227x_07850</name>
    <name evidence="6" type="ORF">K227x_12420</name>
    <name evidence="7" type="ORF">K227x_21280</name>
    <name evidence="8" type="ORF">K227x_42320</name>
    <name evidence="9" type="ORF">K227x_48720</name>
    <name evidence="10" type="ORF">K227x_55780</name>
</gene>
<dbReference type="KEGG" id="rlc:K227x_42320"/>
<dbReference type="GO" id="GO:0016787">
    <property type="term" value="F:hydrolase activity"/>
    <property type="evidence" value="ECO:0007669"/>
    <property type="project" value="UniProtKB-KW"/>
</dbReference>
<dbReference type="Gene3D" id="1.10.740.10">
    <property type="entry name" value="Transferase Inhibitor Protein From Tn5, Chain"/>
    <property type="match status" value="1"/>
</dbReference>
<dbReference type="Gene3D" id="3.90.350.10">
    <property type="entry name" value="Transposase Inhibitor Protein From Tn5, Chain A, domain 1"/>
    <property type="match status" value="1"/>
</dbReference>
<evidence type="ECO:0000313" key="9">
    <source>
        <dbReference type="EMBL" id="QDT06462.1"/>
    </source>
</evidence>
<dbReference type="GO" id="GO:0006313">
    <property type="term" value="P:DNA transposition"/>
    <property type="evidence" value="ECO:0007669"/>
    <property type="project" value="InterPro"/>
</dbReference>
<dbReference type="EMBL" id="CP036525">
    <property type="protein sequence ID" value="QDT03743.1"/>
    <property type="molecule type" value="Genomic_DNA"/>
</dbReference>
<dbReference type="Gene3D" id="1.10.246.40">
    <property type="entry name" value="Tn5 transposase, domain 1"/>
    <property type="match status" value="1"/>
</dbReference>
<feature type="domain" description="Transposase IS4-like" evidence="1">
    <location>
        <begin position="277"/>
        <end position="379"/>
    </location>
</feature>
<proteinExistence type="predicted"/>
<dbReference type="KEGG" id="rlc:K227x_21280"/>